<dbReference type="PANTHER" id="PTHR38687">
    <property type="entry name" value="CELL DIVISION PROTEIN DEDD-RELATED"/>
    <property type="match status" value="1"/>
</dbReference>
<sequence length="348" mass="35977">MDNKSTTKRMIGAVVLVLIAALLLAWLLKGKNKSVQQQELIADQTNQGSTPILGFPGVKEGEEGATKEGDAPYVIGGQQQGEQTAPAADQQQAADAGATGEAATDKGVVAAAAGGAVAGAATAGKEAVQTLANNFQVRDSDEQRQVVDDGQAKAGTGSMGSSELALPKQGETDGATQQAQTTETAPAAQQQAQKTQQTASTGSAAQEQQPEPKKQAIPNVKLVGEKAVPKPRSQSSAASSADQDEETASASTGSASQSAAQQTATGAKGYAIQVLAASSRNKAEQVRKSIAVDGYPVFVVKARVNNKTVYRVRVGTYPARNAARSVQSKMKARYTKNQYVQNSFVTKN</sequence>
<feature type="compositionally biased region" description="Basic and acidic residues" evidence="1">
    <location>
        <begin position="138"/>
        <end position="151"/>
    </location>
</feature>
<dbReference type="PROSITE" id="PS51724">
    <property type="entry name" value="SPOR"/>
    <property type="match status" value="1"/>
</dbReference>
<dbReference type="InterPro" id="IPR007730">
    <property type="entry name" value="SPOR-like_dom"/>
</dbReference>
<gene>
    <name evidence="3" type="ORF">HELGO_WM15732</name>
</gene>
<dbReference type="GO" id="GO:0032506">
    <property type="term" value="P:cytokinetic process"/>
    <property type="evidence" value="ECO:0007669"/>
    <property type="project" value="TreeGrafter"/>
</dbReference>
<feature type="compositionally biased region" description="Low complexity" evidence="1">
    <location>
        <begin position="84"/>
        <end position="99"/>
    </location>
</feature>
<evidence type="ECO:0000259" key="2">
    <source>
        <dbReference type="PROSITE" id="PS51724"/>
    </source>
</evidence>
<dbReference type="PANTHER" id="PTHR38687:SF1">
    <property type="entry name" value="CELL DIVISION PROTEIN DEDD"/>
    <property type="match status" value="1"/>
</dbReference>
<feature type="region of interest" description="Disordered" evidence="1">
    <location>
        <begin position="47"/>
        <end position="99"/>
    </location>
</feature>
<feature type="domain" description="SPOR" evidence="2">
    <location>
        <begin position="264"/>
        <end position="347"/>
    </location>
</feature>
<evidence type="ECO:0000256" key="1">
    <source>
        <dbReference type="SAM" id="MobiDB-lite"/>
    </source>
</evidence>
<dbReference type="Gene3D" id="3.30.70.1070">
    <property type="entry name" value="Sporulation related repeat"/>
    <property type="match status" value="1"/>
</dbReference>
<dbReference type="GO" id="GO:0042834">
    <property type="term" value="F:peptidoglycan binding"/>
    <property type="evidence" value="ECO:0007669"/>
    <property type="project" value="InterPro"/>
</dbReference>
<dbReference type="InterPro" id="IPR036680">
    <property type="entry name" value="SPOR-like_sf"/>
</dbReference>
<feature type="compositionally biased region" description="Low complexity" evidence="1">
    <location>
        <begin position="248"/>
        <end position="263"/>
    </location>
</feature>
<organism evidence="3">
    <name type="scientific">uncultured Thiotrichaceae bacterium</name>
    <dbReference type="NCBI Taxonomy" id="298394"/>
    <lineage>
        <taxon>Bacteria</taxon>
        <taxon>Pseudomonadati</taxon>
        <taxon>Pseudomonadota</taxon>
        <taxon>Gammaproteobacteria</taxon>
        <taxon>Thiotrichales</taxon>
        <taxon>Thiotrichaceae</taxon>
        <taxon>environmental samples</taxon>
    </lineage>
</organism>
<dbReference type="SUPFAM" id="SSF110997">
    <property type="entry name" value="Sporulation related repeat"/>
    <property type="match status" value="1"/>
</dbReference>
<dbReference type="EMBL" id="CACVAT010000352">
    <property type="protein sequence ID" value="CAA6821025.1"/>
    <property type="molecule type" value="Genomic_DNA"/>
</dbReference>
<dbReference type="AlphaFoldDB" id="A0A6S6TP59"/>
<proteinExistence type="predicted"/>
<protein>
    <recommendedName>
        <fullName evidence="2">SPOR domain-containing protein</fullName>
    </recommendedName>
</protein>
<feature type="region of interest" description="Disordered" evidence="1">
    <location>
        <begin position="134"/>
        <end position="263"/>
    </location>
</feature>
<feature type="compositionally biased region" description="Low complexity" evidence="1">
    <location>
        <begin position="172"/>
        <end position="209"/>
    </location>
</feature>
<name>A0A6S6TP59_9GAMM</name>
<evidence type="ECO:0000313" key="3">
    <source>
        <dbReference type="EMBL" id="CAA6821025.1"/>
    </source>
</evidence>
<dbReference type="GO" id="GO:0030428">
    <property type="term" value="C:cell septum"/>
    <property type="evidence" value="ECO:0007669"/>
    <property type="project" value="TreeGrafter"/>
</dbReference>
<reference evidence="3" key="1">
    <citation type="submission" date="2020-01" db="EMBL/GenBank/DDBJ databases">
        <authorList>
            <person name="Meier V. D."/>
            <person name="Meier V D."/>
        </authorList>
    </citation>
    <scope>NUCLEOTIDE SEQUENCE</scope>
    <source>
        <strain evidence="3">HLG_WM_MAG_09</strain>
    </source>
</reference>
<dbReference type="InterPro" id="IPR052521">
    <property type="entry name" value="Cell_div_SPOR-domain"/>
</dbReference>
<feature type="compositionally biased region" description="Basic and acidic residues" evidence="1">
    <location>
        <begin position="59"/>
        <end position="70"/>
    </location>
</feature>
<dbReference type="GO" id="GO:0032153">
    <property type="term" value="C:cell division site"/>
    <property type="evidence" value="ECO:0007669"/>
    <property type="project" value="TreeGrafter"/>
</dbReference>
<accession>A0A6S6TP59</accession>
<dbReference type="Pfam" id="PF05036">
    <property type="entry name" value="SPOR"/>
    <property type="match status" value="1"/>
</dbReference>